<dbReference type="Proteomes" id="UP000178155">
    <property type="component" value="Unassembled WGS sequence"/>
</dbReference>
<name>A0A1F8H8A7_9BACT</name>
<dbReference type="InterPro" id="IPR043129">
    <property type="entry name" value="ATPase_NBD"/>
</dbReference>
<comment type="subunit">
    <text evidence="6">Forms polymers.</text>
</comment>
<evidence type="ECO:0000256" key="1">
    <source>
        <dbReference type="ARBA" id="ARBA00022490"/>
    </source>
</evidence>
<dbReference type="GO" id="GO:0005524">
    <property type="term" value="F:ATP binding"/>
    <property type="evidence" value="ECO:0007669"/>
    <property type="project" value="UniProtKB-KW"/>
</dbReference>
<comment type="similarity">
    <text evidence="5 6">Belongs to the FtsA/MreB family.</text>
</comment>
<sequence>MFDKFKEYLSLDIGVDLGTANTLVYVKGKGIVVNEPSVVAINQKTGQVVAVGKDANKMVGRTPGHVVAVRPLVDGVISNFEATEEMLAHFIRKALETVPKKLLGPRVVVGIPSGITNVEKRAVRDAARNAGAREVHLIEEPMAGAIGTRLPVNEPVGSMVIDIGGGTTDVAVISLGGIVSSKNLRIAGDKLNDDIINYVRDEFKILIGEKTAENIKLTLASAVELDDAIEMKVRGRDLVTGLPREIVVTDADVREAISPSVRLIMDAIKEVLEVTPPEVMADVMNRGLVLLGGGALIQNLANLLEEELKVPVYIAEDPLTCVVRGAGFVLEDLPKFRNVLIVGDDELPPSRR</sequence>
<dbReference type="CDD" id="cd10225">
    <property type="entry name" value="ASKHA_NBD_MreB-like"/>
    <property type="match status" value="1"/>
</dbReference>
<protein>
    <recommendedName>
        <fullName evidence="6">Cell shape-determining protein MreB</fullName>
    </recommendedName>
</protein>
<evidence type="ECO:0000313" key="8">
    <source>
        <dbReference type="Proteomes" id="UP000178155"/>
    </source>
</evidence>
<dbReference type="GO" id="GO:0005737">
    <property type="term" value="C:cytoplasm"/>
    <property type="evidence" value="ECO:0007669"/>
    <property type="project" value="UniProtKB-SubCell"/>
</dbReference>
<evidence type="ECO:0000256" key="6">
    <source>
        <dbReference type="HAMAP-Rule" id="MF_02207"/>
    </source>
</evidence>
<evidence type="ECO:0000256" key="3">
    <source>
        <dbReference type="ARBA" id="ARBA00022840"/>
    </source>
</evidence>
<dbReference type="PANTHER" id="PTHR42749">
    <property type="entry name" value="CELL SHAPE-DETERMINING PROTEIN MREB"/>
    <property type="match status" value="1"/>
</dbReference>
<dbReference type="SUPFAM" id="SSF53067">
    <property type="entry name" value="Actin-like ATPase domain"/>
    <property type="match status" value="2"/>
</dbReference>
<dbReference type="AlphaFoldDB" id="A0A1F8H8A7"/>
<dbReference type="InterPro" id="IPR004753">
    <property type="entry name" value="MreB"/>
</dbReference>
<accession>A0A1F8H8A7</accession>
<comment type="function">
    <text evidence="6">Forms membrane-associated dynamic filaments that are essential for cell shape determination. Acts by regulating cell wall synthesis and cell elongation, and thus cell shape. A feedback loop between cell geometry and MreB localization may maintain elongated cell shape by targeting cell wall growth to regions of negative cell wall curvature.</text>
</comment>
<dbReference type="Pfam" id="PF06723">
    <property type="entry name" value="MreB_Mbl"/>
    <property type="match status" value="1"/>
</dbReference>
<evidence type="ECO:0000256" key="4">
    <source>
        <dbReference type="ARBA" id="ARBA00022960"/>
    </source>
</evidence>
<dbReference type="NCBIfam" id="NF010539">
    <property type="entry name" value="PRK13927.1"/>
    <property type="match status" value="1"/>
</dbReference>
<comment type="caution">
    <text evidence="7">The sequence shown here is derived from an EMBL/GenBank/DDBJ whole genome shotgun (WGS) entry which is preliminary data.</text>
</comment>
<evidence type="ECO:0000256" key="2">
    <source>
        <dbReference type="ARBA" id="ARBA00022741"/>
    </source>
</evidence>
<feature type="binding site" evidence="6">
    <location>
        <begin position="19"/>
        <end position="21"/>
    </location>
    <ligand>
        <name>ATP</name>
        <dbReference type="ChEBI" id="CHEBI:30616"/>
    </ligand>
</feature>
<reference evidence="7 8" key="1">
    <citation type="journal article" date="2016" name="Nat. Commun.">
        <title>Thousands of microbial genomes shed light on interconnected biogeochemical processes in an aquifer system.</title>
        <authorList>
            <person name="Anantharaman K."/>
            <person name="Brown C.T."/>
            <person name="Hug L.A."/>
            <person name="Sharon I."/>
            <person name="Castelle C.J."/>
            <person name="Probst A.J."/>
            <person name="Thomas B.C."/>
            <person name="Singh A."/>
            <person name="Wilkins M.J."/>
            <person name="Karaoz U."/>
            <person name="Brodie E.L."/>
            <person name="Williams K.H."/>
            <person name="Hubbard S.S."/>
            <person name="Banfield J.F."/>
        </authorList>
    </citation>
    <scope>NUCLEOTIDE SEQUENCE [LARGE SCALE GENOMIC DNA]</scope>
</reference>
<gene>
    <name evidence="6" type="primary">mreB</name>
    <name evidence="7" type="ORF">A3I39_03190</name>
</gene>
<keyword evidence="1 6" id="KW-0963">Cytoplasm</keyword>
<dbReference type="NCBIfam" id="TIGR00904">
    <property type="entry name" value="mreB"/>
    <property type="match status" value="1"/>
</dbReference>
<dbReference type="GO" id="GO:0008360">
    <property type="term" value="P:regulation of cell shape"/>
    <property type="evidence" value="ECO:0007669"/>
    <property type="project" value="UniProtKB-UniRule"/>
</dbReference>
<keyword evidence="4 6" id="KW-0133">Cell shape</keyword>
<dbReference type="EMBL" id="MGKW01000035">
    <property type="protein sequence ID" value="OGN33268.1"/>
    <property type="molecule type" value="Genomic_DNA"/>
</dbReference>
<evidence type="ECO:0000256" key="5">
    <source>
        <dbReference type="ARBA" id="ARBA00023458"/>
    </source>
</evidence>
<dbReference type="Gene3D" id="3.30.420.40">
    <property type="match status" value="2"/>
</dbReference>
<dbReference type="HAMAP" id="MF_02207">
    <property type="entry name" value="MreB"/>
    <property type="match status" value="1"/>
</dbReference>
<feature type="binding site" evidence="6">
    <location>
        <begin position="213"/>
        <end position="216"/>
    </location>
    <ligand>
        <name>ATP</name>
        <dbReference type="ChEBI" id="CHEBI:30616"/>
    </ligand>
</feature>
<feature type="binding site" evidence="6">
    <location>
        <begin position="293"/>
        <end position="296"/>
    </location>
    <ligand>
        <name>ATP</name>
        <dbReference type="ChEBI" id="CHEBI:30616"/>
    </ligand>
</feature>
<proteinExistence type="inferred from homology"/>
<organism evidence="7 8">
    <name type="scientific">Candidatus Yanofskybacteria bacterium RIFCSPLOWO2_02_FULL_47_9b</name>
    <dbReference type="NCBI Taxonomy" id="1802708"/>
    <lineage>
        <taxon>Bacteria</taxon>
        <taxon>Candidatus Yanofskyibacteriota</taxon>
    </lineage>
</organism>
<keyword evidence="3 6" id="KW-0067">ATP-binding</keyword>
<dbReference type="InterPro" id="IPR056546">
    <property type="entry name" value="MreB_MamK-like"/>
</dbReference>
<evidence type="ECO:0000313" key="7">
    <source>
        <dbReference type="EMBL" id="OGN33268.1"/>
    </source>
</evidence>
<dbReference type="GO" id="GO:0000902">
    <property type="term" value="P:cell morphogenesis"/>
    <property type="evidence" value="ECO:0007669"/>
    <property type="project" value="InterPro"/>
</dbReference>
<feature type="binding site" evidence="6">
    <location>
        <begin position="165"/>
        <end position="167"/>
    </location>
    <ligand>
        <name>ATP</name>
        <dbReference type="ChEBI" id="CHEBI:30616"/>
    </ligand>
</feature>
<dbReference type="PANTHER" id="PTHR42749:SF1">
    <property type="entry name" value="CELL SHAPE-DETERMINING PROTEIN MREB"/>
    <property type="match status" value="1"/>
</dbReference>
<comment type="subcellular location">
    <subcellularLocation>
        <location evidence="6">Cytoplasm</location>
    </subcellularLocation>
    <text evidence="6">Membrane-associated.</text>
</comment>
<keyword evidence="2 6" id="KW-0547">Nucleotide-binding</keyword>
<dbReference type="PRINTS" id="PR01652">
    <property type="entry name" value="SHAPEPROTEIN"/>
</dbReference>